<dbReference type="EMBL" id="WWBZ02000001">
    <property type="protein sequence ID" value="KAF4313767.1"/>
    <property type="molecule type" value="Genomic_DNA"/>
</dbReference>
<keyword evidence="2" id="KW-0812">Transmembrane</keyword>
<keyword evidence="2" id="KW-1133">Transmembrane helix</keyword>
<feature type="compositionally biased region" description="Low complexity" evidence="1">
    <location>
        <begin position="473"/>
        <end position="493"/>
    </location>
</feature>
<feature type="compositionally biased region" description="Low complexity" evidence="1">
    <location>
        <begin position="1002"/>
        <end position="1019"/>
    </location>
</feature>
<evidence type="ECO:0000256" key="2">
    <source>
        <dbReference type="SAM" id="Phobius"/>
    </source>
</evidence>
<comment type="caution">
    <text evidence="3">The sequence shown here is derived from an EMBL/GenBank/DDBJ whole genome shotgun (WGS) entry which is preliminary data.</text>
</comment>
<dbReference type="Proteomes" id="UP000572817">
    <property type="component" value="Unassembled WGS sequence"/>
</dbReference>
<evidence type="ECO:0000313" key="3">
    <source>
        <dbReference type="EMBL" id="KAF4313767.1"/>
    </source>
</evidence>
<protein>
    <submittedName>
        <fullName evidence="3">Uncharacterized protein</fullName>
    </submittedName>
</protein>
<proteinExistence type="predicted"/>
<accession>A0A8H4NG64</accession>
<keyword evidence="4" id="KW-1185">Reference proteome</keyword>
<feature type="compositionally biased region" description="Low complexity" evidence="1">
    <location>
        <begin position="552"/>
        <end position="597"/>
    </location>
</feature>
<reference evidence="3" key="1">
    <citation type="submission" date="2020-04" db="EMBL/GenBank/DDBJ databases">
        <title>Genome Assembly and Annotation of Botryosphaeria dothidea sdau 11-99, a Latent Pathogen of Apple Fruit Ring Rot in China.</title>
        <authorList>
            <person name="Yu C."/>
            <person name="Diao Y."/>
            <person name="Lu Q."/>
            <person name="Zhao J."/>
            <person name="Cui S."/>
            <person name="Peng C."/>
            <person name="He B."/>
            <person name="Liu H."/>
        </authorList>
    </citation>
    <scope>NUCLEOTIDE SEQUENCE [LARGE SCALE GENOMIC DNA]</scope>
    <source>
        <strain evidence="3">Sdau11-99</strain>
    </source>
</reference>
<gene>
    <name evidence="3" type="ORF">GTA08_BOTSDO01121</name>
</gene>
<evidence type="ECO:0000256" key="1">
    <source>
        <dbReference type="SAM" id="MobiDB-lite"/>
    </source>
</evidence>
<keyword evidence="2" id="KW-0472">Membrane</keyword>
<feature type="compositionally biased region" description="Low complexity" evidence="1">
    <location>
        <begin position="522"/>
        <end position="544"/>
    </location>
</feature>
<name>A0A8H4NG64_9PEZI</name>
<evidence type="ECO:0000313" key="4">
    <source>
        <dbReference type="Proteomes" id="UP000572817"/>
    </source>
</evidence>
<feature type="compositionally biased region" description="Low complexity" evidence="1">
    <location>
        <begin position="950"/>
        <end position="991"/>
    </location>
</feature>
<sequence>MLWELLLEELQEADLGGLAHVEFEGGGKRDVEPMADVFITNLPLIFLEDPLGIVLLSLVECSFGWIHPHQCNNNHHHPHHASLVLGSIDGPDNNLPTGPDTLEQHCTDFAVVSSVAECQSESIAWRSRLWDFQSTACDVGKCSTTVTGAYLTGESHTFYPTYTGNLTTLCDGVPRATGEASPTITTTMFTTSTIYPSFSEAPPKCTYNPRGCELLVSASVNGLYPGPPKPTDMDCLWGPNCMLPKEGKFACRVGSGEMKVFYWPVSKDEEWLCTRTKNALGTPTPTSPPAGLVTAVYEDMTFTSPSIYMSFQSLEGYPCVLPLTRNVWLSAPPESFSSVVFKPVGETRPTTATGDTARTTVPLTWADMDYPVPAATYKSMRDCQWWRADNCSTIFDDYKPDIVMPTNPAMFTHLDPRAANCTAVVWNQLVLDPPIPLTTAGALLPPGSAAATTTNGHPESITTSAAPVTETTAPFAPSTASAGFPTTAPTAPTNEAGHDAGGSNPQPTGPVDPPASSDPSHDGSNGNDSSSSDPWGNLGSIISGIWGGGQPTAADPNSADPTPTTTTGQNGGDSDPPSSNNNGGGQQQPQPNSGNNENENEDGSGSGSGLPVIETIAPAGNNDPNNQAATLAPVVVTIGTALASAVPSAAANPSPNGNQGESSGNNNAAGGVVIGTQTLTPGHTTLIDSHTVVIVPTGGAIVVDGTTSPLYTGAPASAGGSAVVAIDPSNSSGVLVGGQPLAPGTSTTVNGVPVVVPASGGAVVIGGETHALPTATSAAAAAVSGIAIAPVDPEDPSKGVVIGGSATLTPGASTTIGGKEVVVPAATGGASGAVVVIDGQTYGVPTSASTSAGAGAQGSQMTVSFSAITGGASAATGAIVTLANGDETLTATPIGSGTVVLGGSTTLSVGGSAVTMQGSVVSMVAGGLVVADPGGLGGLIAEGLGGGATGSSTGTANTATDGGETETTARASSTSPSGSATATSTRTAASGDGDPLSTASASATRTQEGETTTTASAAGVANGPLPAVWLSLIFFTITVIPFISLEAL</sequence>
<dbReference type="AlphaFoldDB" id="A0A8H4NG64"/>
<dbReference type="OrthoDB" id="3944128at2759"/>
<organism evidence="3 4">
    <name type="scientific">Botryosphaeria dothidea</name>
    <dbReference type="NCBI Taxonomy" id="55169"/>
    <lineage>
        <taxon>Eukaryota</taxon>
        <taxon>Fungi</taxon>
        <taxon>Dikarya</taxon>
        <taxon>Ascomycota</taxon>
        <taxon>Pezizomycotina</taxon>
        <taxon>Dothideomycetes</taxon>
        <taxon>Dothideomycetes incertae sedis</taxon>
        <taxon>Botryosphaeriales</taxon>
        <taxon>Botryosphaeriaceae</taxon>
        <taxon>Botryosphaeria</taxon>
    </lineage>
</organism>
<feature type="region of interest" description="Disordered" evidence="1">
    <location>
        <begin position="647"/>
        <end position="669"/>
    </location>
</feature>
<feature type="region of interest" description="Disordered" evidence="1">
    <location>
        <begin position="473"/>
        <end position="621"/>
    </location>
</feature>
<feature type="region of interest" description="Disordered" evidence="1">
    <location>
        <begin position="948"/>
        <end position="1019"/>
    </location>
</feature>
<feature type="transmembrane region" description="Helical" evidence="2">
    <location>
        <begin position="1027"/>
        <end position="1045"/>
    </location>
</feature>